<dbReference type="Pfam" id="PF24832">
    <property type="entry name" value="DUF7716"/>
    <property type="match status" value="1"/>
</dbReference>
<evidence type="ECO:0000259" key="1">
    <source>
        <dbReference type="Pfam" id="PF24832"/>
    </source>
</evidence>
<dbReference type="RefSeq" id="WP_144092971.1">
    <property type="nucleotide sequence ID" value="NZ_VMHM01000017.1"/>
</dbReference>
<gene>
    <name evidence="2" type="ORF">FPQ15_11995</name>
</gene>
<evidence type="ECO:0000313" key="3">
    <source>
        <dbReference type="Proteomes" id="UP000319483"/>
    </source>
</evidence>
<sequence length="107" mass="12437">MPLISIQDALINIENMANDWFYLPTDSKSRILDTIGFFCEDEDIDNNYQINLPKQAIEANWIPTLEKGDIESIIDVANDQLDNLTSDDLFNSFVFFFENDVFLQYDD</sequence>
<protein>
    <recommendedName>
        <fullName evidence="1">DUF7716 domain-containing protein</fullName>
    </recommendedName>
</protein>
<organism evidence="2 3">
    <name type="scientific">Gilliamella apicola</name>
    <dbReference type="NCBI Taxonomy" id="1196095"/>
    <lineage>
        <taxon>Bacteria</taxon>
        <taxon>Pseudomonadati</taxon>
        <taxon>Pseudomonadota</taxon>
        <taxon>Gammaproteobacteria</taxon>
        <taxon>Orbales</taxon>
        <taxon>Orbaceae</taxon>
        <taxon>Gilliamella</taxon>
    </lineage>
</organism>
<evidence type="ECO:0000313" key="2">
    <source>
        <dbReference type="EMBL" id="TSJ97416.1"/>
    </source>
</evidence>
<dbReference type="Proteomes" id="UP000319483">
    <property type="component" value="Unassembled WGS sequence"/>
</dbReference>
<dbReference type="AlphaFoldDB" id="A0A556S8F1"/>
<proteinExistence type="predicted"/>
<dbReference type="EMBL" id="VMHM01000017">
    <property type="protein sequence ID" value="TSJ97416.1"/>
    <property type="molecule type" value="Genomic_DNA"/>
</dbReference>
<feature type="domain" description="DUF7716" evidence="1">
    <location>
        <begin position="3"/>
        <end position="104"/>
    </location>
</feature>
<comment type="caution">
    <text evidence="2">The sequence shown here is derived from an EMBL/GenBank/DDBJ whole genome shotgun (WGS) entry which is preliminary data.</text>
</comment>
<accession>A0A556S8F1</accession>
<reference evidence="2 3" key="1">
    <citation type="submission" date="2019-07" db="EMBL/GenBank/DDBJ databases">
        <title>Gilliamella genomes.</title>
        <authorList>
            <person name="Zheng H."/>
        </authorList>
    </citation>
    <scope>NUCLEOTIDE SEQUENCE [LARGE SCALE GENOMIC DNA]</scope>
    <source>
        <strain evidence="2 3">W8127</strain>
    </source>
</reference>
<name>A0A556S8F1_9GAMM</name>
<dbReference type="InterPro" id="IPR056133">
    <property type="entry name" value="DUF7716"/>
</dbReference>